<feature type="compositionally biased region" description="Basic and acidic residues" evidence="1">
    <location>
        <begin position="1"/>
        <end position="18"/>
    </location>
</feature>
<reference evidence="2" key="1">
    <citation type="submission" date="2021-01" db="EMBL/GenBank/DDBJ databases">
        <authorList>
            <person name="Corre E."/>
            <person name="Pelletier E."/>
            <person name="Niang G."/>
            <person name="Scheremetjew M."/>
            <person name="Finn R."/>
            <person name="Kale V."/>
            <person name="Holt S."/>
            <person name="Cochrane G."/>
            <person name="Meng A."/>
            <person name="Brown T."/>
            <person name="Cohen L."/>
        </authorList>
    </citation>
    <scope>NUCLEOTIDE SEQUENCE</scope>
    <source>
        <strain evidence="2">NIES-2562</strain>
    </source>
</reference>
<feature type="compositionally biased region" description="Basic and acidic residues" evidence="1">
    <location>
        <begin position="38"/>
        <end position="54"/>
    </location>
</feature>
<sequence>MASKRDSAWRRWAERDINHGNIIRPRYVPPEAGKAHPSRLEDASSDVRARKEGKASQTQRAETVSASNSRKPVETAENPFTRGSGFGRVQNRQTSGWRPMNHEREHRVLNPVTHEVRMLVTKTDGKVVAQSHLDNSDDSSAKSLNGLRGDMGKGASFRAHMREWNTDGTVSVAPMRTLSDTLRSTGTLRSTVRLSQDFSVTQKPCEVPFSGVQSMNTAFNRKKGVTEFGERTHAFQPNVNNEYNAMVQVRPDIFHRRTGMFSDMMDQAHISNTRMPFKN</sequence>
<feature type="region of interest" description="Disordered" evidence="1">
    <location>
        <begin position="1"/>
        <end position="106"/>
    </location>
</feature>
<evidence type="ECO:0000313" key="2">
    <source>
        <dbReference type="EMBL" id="CAE0265785.1"/>
    </source>
</evidence>
<protein>
    <submittedName>
        <fullName evidence="2">Uncharacterized protein</fullName>
    </submittedName>
</protein>
<accession>A0A7S3GGM5</accession>
<gene>
    <name evidence="2" type="ORF">PBIL07802_LOCUS28123</name>
</gene>
<organism evidence="2">
    <name type="scientific">Palpitomonas bilix</name>
    <dbReference type="NCBI Taxonomy" id="652834"/>
    <lineage>
        <taxon>Eukaryota</taxon>
        <taxon>Eukaryota incertae sedis</taxon>
    </lineage>
</organism>
<evidence type="ECO:0000256" key="1">
    <source>
        <dbReference type="SAM" id="MobiDB-lite"/>
    </source>
</evidence>
<dbReference type="EMBL" id="HBIB01042927">
    <property type="protein sequence ID" value="CAE0265785.1"/>
    <property type="molecule type" value="Transcribed_RNA"/>
</dbReference>
<dbReference type="AlphaFoldDB" id="A0A7S3GGM5"/>
<feature type="compositionally biased region" description="Polar residues" evidence="1">
    <location>
        <begin position="55"/>
        <end position="70"/>
    </location>
</feature>
<proteinExistence type="predicted"/>
<name>A0A7S3GGM5_9EUKA</name>